<dbReference type="AlphaFoldDB" id="A0A4U6UIP2"/>
<dbReference type="EMBL" id="CM016556">
    <property type="protein sequence ID" value="TKW16151.1"/>
    <property type="molecule type" value="Genomic_DNA"/>
</dbReference>
<accession>A0A4U6UIP2</accession>
<evidence type="ECO:0000313" key="2">
    <source>
        <dbReference type="Proteomes" id="UP000298652"/>
    </source>
</evidence>
<evidence type="ECO:0000313" key="1">
    <source>
        <dbReference type="EMBL" id="TKW16151.1"/>
    </source>
</evidence>
<dbReference type="Proteomes" id="UP000298652">
    <property type="component" value="Chromosome 5"/>
</dbReference>
<keyword evidence="2" id="KW-1185">Reference proteome</keyword>
<name>A0A4U6UIP2_SETVI</name>
<dbReference type="Gramene" id="TKW16151">
    <property type="protein sequence ID" value="TKW16151"/>
    <property type="gene ID" value="SEVIR_5G280100v2"/>
</dbReference>
<sequence length="54" mass="6132">MAVRRDGANLGETEVRICNAITFPLRVIVLTPTRQPLRNKRLVPSMFYDTSLSN</sequence>
<organism evidence="1 2">
    <name type="scientific">Setaria viridis</name>
    <name type="common">Green bristlegrass</name>
    <name type="synonym">Setaria italica subsp. viridis</name>
    <dbReference type="NCBI Taxonomy" id="4556"/>
    <lineage>
        <taxon>Eukaryota</taxon>
        <taxon>Viridiplantae</taxon>
        <taxon>Streptophyta</taxon>
        <taxon>Embryophyta</taxon>
        <taxon>Tracheophyta</taxon>
        <taxon>Spermatophyta</taxon>
        <taxon>Magnoliopsida</taxon>
        <taxon>Liliopsida</taxon>
        <taxon>Poales</taxon>
        <taxon>Poaceae</taxon>
        <taxon>PACMAD clade</taxon>
        <taxon>Panicoideae</taxon>
        <taxon>Panicodae</taxon>
        <taxon>Paniceae</taxon>
        <taxon>Cenchrinae</taxon>
        <taxon>Setaria</taxon>
    </lineage>
</organism>
<reference evidence="1" key="1">
    <citation type="submission" date="2019-03" db="EMBL/GenBank/DDBJ databases">
        <title>WGS assembly of Setaria viridis.</title>
        <authorList>
            <person name="Huang P."/>
            <person name="Jenkins J."/>
            <person name="Grimwood J."/>
            <person name="Barry K."/>
            <person name="Healey A."/>
            <person name="Mamidi S."/>
            <person name="Sreedasyam A."/>
            <person name="Shu S."/>
            <person name="Feldman M."/>
            <person name="Wu J."/>
            <person name="Yu Y."/>
            <person name="Chen C."/>
            <person name="Johnson J."/>
            <person name="Rokhsar D."/>
            <person name="Baxter I."/>
            <person name="Schmutz J."/>
            <person name="Brutnell T."/>
            <person name="Kellogg E."/>
        </authorList>
    </citation>
    <scope>NUCLEOTIDE SEQUENCE [LARGE SCALE GENOMIC DNA]</scope>
</reference>
<gene>
    <name evidence="1" type="ORF">SEVIR_5G280100v2</name>
</gene>
<proteinExistence type="predicted"/>
<protein>
    <submittedName>
        <fullName evidence="1">Uncharacterized protein</fullName>
    </submittedName>
</protein>